<sequence length="158" mass="16511">MTGPLDDDELMALLGEAVAEEAAVSDRRRTAARAALTWRSVDAELAELLHDSALDAGAAVRSGSDEGGEPRTLSFGHSGLTLEVEVEGETLLGQVIAAGEAASVTEPASVMLERPDAHALSAEADASGFFRLEGVHPGTVRFVVEQGGWSLTTPWVML</sequence>
<keyword evidence="2" id="KW-1185">Reference proteome</keyword>
<evidence type="ECO:0000313" key="2">
    <source>
        <dbReference type="Proteomes" id="UP001500301"/>
    </source>
</evidence>
<comment type="caution">
    <text evidence="1">The sequence shown here is derived from an EMBL/GenBank/DDBJ whole genome shotgun (WGS) entry which is preliminary data.</text>
</comment>
<name>A0ABP6VKJ4_9ACTN</name>
<evidence type="ECO:0008006" key="3">
    <source>
        <dbReference type="Google" id="ProtNLM"/>
    </source>
</evidence>
<reference evidence="2" key="1">
    <citation type="journal article" date="2019" name="Int. J. Syst. Evol. Microbiol.">
        <title>The Global Catalogue of Microorganisms (GCM) 10K type strain sequencing project: providing services to taxonomists for standard genome sequencing and annotation.</title>
        <authorList>
            <consortium name="The Broad Institute Genomics Platform"/>
            <consortium name="The Broad Institute Genome Sequencing Center for Infectious Disease"/>
            <person name="Wu L."/>
            <person name="Ma J."/>
        </authorList>
    </citation>
    <scope>NUCLEOTIDE SEQUENCE [LARGE SCALE GENOMIC DNA]</scope>
    <source>
        <strain evidence="2">JCM 17460</strain>
    </source>
</reference>
<dbReference type="RefSeq" id="WP_218235649.1">
    <property type="nucleotide sequence ID" value="NZ_BAABBB010000012.1"/>
</dbReference>
<organism evidence="1 2">
    <name type="scientific">Nocardioides daeguensis</name>
    <dbReference type="NCBI Taxonomy" id="908359"/>
    <lineage>
        <taxon>Bacteria</taxon>
        <taxon>Bacillati</taxon>
        <taxon>Actinomycetota</taxon>
        <taxon>Actinomycetes</taxon>
        <taxon>Propionibacteriales</taxon>
        <taxon>Nocardioidaceae</taxon>
        <taxon>Nocardioides</taxon>
    </lineage>
</organism>
<gene>
    <name evidence="1" type="ORF">GCM10022263_23430</name>
</gene>
<dbReference type="EMBL" id="BAABBB010000012">
    <property type="protein sequence ID" value="GAA3534725.1"/>
    <property type="molecule type" value="Genomic_DNA"/>
</dbReference>
<accession>A0ABP6VKJ4</accession>
<protein>
    <recommendedName>
        <fullName evidence="3">Carboxypeptidase regulatory-like domain-containing protein</fullName>
    </recommendedName>
</protein>
<dbReference type="Proteomes" id="UP001500301">
    <property type="component" value="Unassembled WGS sequence"/>
</dbReference>
<evidence type="ECO:0000313" key="1">
    <source>
        <dbReference type="EMBL" id="GAA3534725.1"/>
    </source>
</evidence>
<proteinExistence type="predicted"/>